<dbReference type="Proteomes" id="UP000078343">
    <property type="component" value="Unassembled WGS sequence"/>
</dbReference>
<feature type="domain" description="LicD/FKTN/FKRP nucleotidyltransferase" evidence="6">
    <location>
        <begin position="224"/>
        <end position="262"/>
    </location>
</feature>
<dbReference type="PANTHER" id="PTHR15407:SF32">
    <property type="entry name" value="PROTEIN (MNN4), PUTATIVE (AFU_ORTHOLOGUE AFUA_1G03790)-RELATED"/>
    <property type="match status" value="1"/>
</dbReference>
<feature type="transmembrane region" description="Helical" evidence="5">
    <location>
        <begin position="20"/>
        <end position="37"/>
    </location>
</feature>
<dbReference type="GO" id="GO:0009100">
    <property type="term" value="P:glycoprotein metabolic process"/>
    <property type="evidence" value="ECO:0007669"/>
    <property type="project" value="UniProtKB-ARBA"/>
</dbReference>
<dbReference type="Pfam" id="PF04991">
    <property type="entry name" value="LicD"/>
    <property type="match status" value="2"/>
</dbReference>
<accession>A0A179A0V4</accession>
<proteinExistence type="predicted"/>
<dbReference type="InterPro" id="IPR009644">
    <property type="entry name" value="FKTN/MNN4/W02B3.4-1"/>
</dbReference>
<keyword evidence="8" id="KW-1185">Reference proteome</keyword>
<comment type="caution">
    <text evidence="7">The sequence shown here is derived from an EMBL/GenBank/DDBJ whole genome shotgun (WGS) entry which is preliminary data.</text>
</comment>
<name>A0A179A0V4_9EURO</name>
<feature type="domain" description="LicD/FKTN/FKRP nucleotidyltransferase" evidence="6">
    <location>
        <begin position="109"/>
        <end position="209"/>
    </location>
</feature>
<keyword evidence="3 5" id="KW-1133">Transmembrane helix</keyword>
<keyword evidence="2 5" id="KW-0812">Transmembrane</keyword>
<sequence>MRKKPGNRPALMLVRSRRSLLWSLGVITILVYTLYLWNNSPARPLPPMPGTYQYFSEINFEYHTHSFGAISHCDPRFAPSEPPGIDETKTALFALMKTYAATMADLRAETWIAHGTLLGWHWNQKFLPWDNDIDVQVSIQTLAALASHNMSQYQYHVAGEDRPRTYLLDINPHYTIASTKDVANKIDGRWIDTTNGKYIDITAVHVSPGRTEHIPFDQDVIFSKDGHRYQREDLFPLQDSTFEGIDVKVPRNPAKILAEEYGKKSLSNTRFHWHRFNKNSKLWEAE</sequence>
<dbReference type="OrthoDB" id="444255at2759"/>
<dbReference type="PANTHER" id="PTHR15407">
    <property type="entry name" value="FUKUTIN-RELATED"/>
    <property type="match status" value="1"/>
</dbReference>
<dbReference type="GeneID" id="30005801"/>
<evidence type="ECO:0000256" key="2">
    <source>
        <dbReference type="ARBA" id="ARBA00022692"/>
    </source>
</evidence>
<dbReference type="RefSeq" id="XP_018699026.1">
    <property type="nucleotide sequence ID" value="XM_018833147.1"/>
</dbReference>
<protein>
    <recommendedName>
        <fullName evidence="6">LicD/FKTN/FKRP nucleotidyltransferase domain-containing protein</fullName>
    </recommendedName>
</protein>
<evidence type="ECO:0000256" key="3">
    <source>
        <dbReference type="ARBA" id="ARBA00022989"/>
    </source>
</evidence>
<evidence type="ECO:0000256" key="5">
    <source>
        <dbReference type="SAM" id="Phobius"/>
    </source>
</evidence>
<comment type="subcellular location">
    <subcellularLocation>
        <location evidence="1">Membrane</location>
        <topology evidence="1">Single-pass membrane protein</topology>
    </subcellularLocation>
</comment>
<evidence type="ECO:0000256" key="1">
    <source>
        <dbReference type="ARBA" id="ARBA00004167"/>
    </source>
</evidence>
<evidence type="ECO:0000259" key="6">
    <source>
        <dbReference type="Pfam" id="PF04991"/>
    </source>
</evidence>
<dbReference type="AlphaFoldDB" id="A0A179A0V4"/>
<gene>
    <name evidence="7" type="ORF">AYL99_01631</name>
</gene>
<dbReference type="EMBL" id="LVYI01000001">
    <property type="protein sequence ID" value="OAP65659.1"/>
    <property type="molecule type" value="Genomic_DNA"/>
</dbReference>
<reference evidence="7 8" key="1">
    <citation type="submission" date="2016-04" db="EMBL/GenBank/DDBJ databases">
        <title>Draft genome of Fonsecaea erecta CBS 125763.</title>
        <authorList>
            <person name="Weiss V.A."/>
            <person name="Vicente V.A."/>
            <person name="Raittz R.T."/>
            <person name="Moreno L.F."/>
            <person name="De Souza E.M."/>
            <person name="Pedrosa F.O."/>
            <person name="Steffens M.B."/>
            <person name="Faoro H."/>
            <person name="Tadra-Sfeir M.Z."/>
            <person name="Najafzadeh M.J."/>
            <person name="Felipe M.S."/>
            <person name="Teixeira M."/>
            <person name="Sun J."/>
            <person name="Xi L."/>
            <person name="Gomes R."/>
            <person name="De Azevedo C.M."/>
            <person name="Salgado C.G."/>
            <person name="Da Silva M.B."/>
            <person name="Nascimento M.F."/>
            <person name="Queiroz-Telles F."/>
            <person name="Attili D.S."/>
            <person name="Gorbushina A."/>
        </authorList>
    </citation>
    <scope>NUCLEOTIDE SEQUENCE [LARGE SCALE GENOMIC DNA]</scope>
    <source>
        <strain evidence="7 8">CBS 125763</strain>
    </source>
</reference>
<organism evidence="7 8">
    <name type="scientific">Fonsecaea erecta</name>
    <dbReference type="NCBI Taxonomy" id="1367422"/>
    <lineage>
        <taxon>Eukaryota</taxon>
        <taxon>Fungi</taxon>
        <taxon>Dikarya</taxon>
        <taxon>Ascomycota</taxon>
        <taxon>Pezizomycotina</taxon>
        <taxon>Eurotiomycetes</taxon>
        <taxon>Chaetothyriomycetidae</taxon>
        <taxon>Chaetothyriales</taxon>
        <taxon>Herpotrichiellaceae</taxon>
        <taxon>Fonsecaea</taxon>
    </lineage>
</organism>
<evidence type="ECO:0000256" key="4">
    <source>
        <dbReference type="ARBA" id="ARBA00023136"/>
    </source>
</evidence>
<evidence type="ECO:0000313" key="8">
    <source>
        <dbReference type="Proteomes" id="UP000078343"/>
    </source>
</evidence>
<evidence type="ECO:0000313" key="7">
    <source>
        <dbReference type="EMBL" id="OAP65659.1"/>
    </source>
</evidence>
<keyword evidence="4 5" id="KW-0472">Membrane</keyword>
<dbReference type="STRING" id="1367422.A0A179A0V4"/>
<dbReference type="GO" id="GO:0016020">
    <property type="term" value="C:membrane"/>
    <property type="evidence" value="ECO:0007669"/>
    <property type="project" value="UniProtKB-SubCell"/>
</dbReference>
<dbReference type="InterPro" id="IPR007074">
    <property type="entry name" value="LicD/FKTN/FKRP_NTP_transf"/>
</dbReference>